<dbReference type="SUPFAM" id="SSF46689">
    <property type="entry name" value="Homeodomain-like"/>
    <property type="match status" value="2"/>
</dbReference>
<proteinExistence type="predicted"/>
<evidence type="ECO:0000256" key="2">
    <source>
        <dbReference type="ARBA" id="ARBA00023125"/>
    </source>
</evidence>
<dbReference type="AlphaFoldDB" id="A0A402CTC7"/>
<dbReference type="InterPro" id="IPR050204">
    <property type="entry name" value="AraC_XylS_family_regulators"/>
</dbReference>
<dbReference type="KEGG" id="ccot:CCAX7_28240"/>
<dbReference type="PANTHER" id="PTHR46796">
    <property type="entry name" value="HTH-TYPE TRANSCRIPTIONAL ACTIVATOR RHAS-RELATED"/>
    <property type="match status" value="1"/>
</dbReference>
<dbReference type="EMBL" id="AP025739">
    <property type="protein sequence ID" value="BDI30773.1"/>
    <property type="molecule type" value="Genomic_DNA"/>
</dbReference>
<dbReference type="Proteomes" id="UP000287394">
    <property type="component" value="Chromosome"/>
</dbReference>
<protein>
    <submittedName>
        <fullName evidence="4">AraC family transcriptional regulator</fullName>
    </submittedName>
</protein>
<reference evidence="4 5" key="1">
    <citation type="journal article" date="2019" name="Int. J. Syst. Evol. Microbiol.">
        <title>Capsulimonas corticalis gen. nov., sp. nov., an aerobic capsulated bacterium, of a novel bacterial order, Capsulimonadales ord. nov., of the class Armatimonadia of the phylum Armatimonadetes.</title>
        <authorList>
            <person name="Li J."/>
            <person name="Kudo C."/>
            <person name="Tonouchi A."/>
        </authorList>
    </citation>
    <scope>NUCLEOTIDE SEQUENCE [LARGE SCALE GENOMIC DNA]</scope>
    <source>
        <strain evidence="4 5">AX-7</strain>
    </source>
</reference>
<gene>
    <name evidence="4" type="ORF">CCAX7_28240</name>
</gene>
<keyword evidence="3" id="KW-0804">Transcription</keyword>
<name>A0A402CTC7_9BACT</name>
<dbReference type="SMART" id="SM00342">
    <property type="entry name" value="HTH_ARAC"/>
    <property type="match status" value="1"/>
</dbReference>
<keyword evidence="2" id="KW-0238">DNA-binding</keyword>
<organism evidence="4 5">
    <name type="scientific">Capsulimonas corticalis</name>
    <dbReference type="NCBI Taxonomy" id="2219043"/>
    <lineage>
        <taxon>Bacteria</taxon>
        <taxon>Bacillati</taxon>
        <taxon>Armatimonadota</taxon>
        <taxon>Armatimonadia</taxon>
        <taxon>Capsulimonadales</taxon>
        <taxon>Capsulimonadaceae</taxon>
        <taxon>Capsulimonas</taxon>
    </lineage>
</organism>
<evidence type="ECO:0000256" key="3">
    <source>
        <dbReference type="ARBA" id="ARBA00023163"/>
    </source>
</evidence>
<dbReference type="Pfam" id="PF12833">
    <property type="entry name" value="HTH_18"/>
    <property type="match status" value="1"/>
</dbReference>
<dbReference type="Gene3D" id="1.10.10.60">
    <property type="entry name" value="Homeodomain-like"/>
    <property type="match status" value="1"/>
</dbReference>
<accession>A0A402CTC7</accession>
<keyword evidence="5" id="KW-1185">Reference proteome</keyword>
<dbReference type="GO" id="GO:0043565">
    <property type="term" value="F:sequence-specific DNA binding"/>
    <property type="evidence" value="ECO:0007669"/>
    <property type="project" value="InterPro"/>
</dbReference>
<sequence>MKYNDYGVPGFQAALISVTAGVFERPEMEFHSIGVNMGAPARVRATRDGRTDVSVHETLAVDIAPAGMPSWVEVEWAGAECGEVMFLRVTPGFLGRVAAQSEWSLGQPEIKNQFHFRDPQIERLALLFQADLTAGQPGGRLYGESLATAFGVQLLRRYTGNVRNLRDTSGGLGARRMRLAVEYIQSHLSEDMTLTELAAAVGLGASQFRLLFKQSLGVAPHQYVIARRVDRAKELLERGGMTAGEAASEVGFADQSHLTRHMRRLLGVTPGVLARRTRIGETF</sequence>
<dbReference type="PANTHER" id="PTHR46796:SF6">
    <property type="entry name" value="ARAC SUBFAMILY"/>
    <property type="match status" value="1"/>
</dbReference>
<keyword evidence="1" id="KW-0805">Transcription regulation</keyword>
<dbReference type="InterPro" id="IPR009057">
    <property type="entry name" value="Homeodomain-like_sf"/>
</dbReference>
<dbReference type="PROSITE" id="PS01124">
    <property type="entry name" value="HTH_ARAC_FAMILY_2"/>
    <property type="match status" value="1"/>
</dbReference>
<dbReference type="RefSeq" id="WP_165864066.1">
    <property type="nucleotide sequence ID" value="NZ_AP025739.1"/>
</dbReference>
<dbReference type="GO" id="GO:0003700">
    <property type="term" value="F:DNA-binding transcription factor activity"/>
    <property type="evidence" value="ECO:0007669"/>
    <property type="project" value="InterPro"/>
</dbReference>
<evidence type="ECO:0000313" key="5">
    <source>
        <dbReference type="Proteomes" id="UP000287394"/>
    </source>
</evidence>
<evidence type="ECO:0000256" key="1">
    <source>
        <dbReference type="ARBA" id="ARBA00023015"/>
    </source>
</evidence>
<dbReference type="InterPro" id="IPR018060">
    <property type="entry name" value="HTH_AraC"/>
</dbReference>
<evidence type="ECO:0000313" key="4">
    <source>
        <dbReference type="EMBL" id="BDI30773.1"/>
    </source>
</evidence>